<dbReference type="Gene3D" id="3.30.190.20">
    <property type="match status" value="1"/>
</dbReference>
<keyword evidence="6" id="KW-1185">Reference proteome</keyword>
<sequence>MSKLSRETLNKSINTIIKAAKNEKSDFLDTITVKFTLKIYDPQKNRPLTSKGEPLIQVCILGDQKHCEEAASLNAPFMNIDELRNINQNKKLIRQLAKQFDAFLVSESIVEQIPCIMGPGLHKAGKTPGILTHSDSMAQKIEEITLKIQDDMKRLLCLTTDVGHVEMAPERIADNVVYAVNNLVPYLKKNWNNVKSVYIKSSTVPAIPLDYTF</sequence>
<dbReference type="GO" id="GO:0003723">
    <property type="term" value="F:RNA binding"/>
    <property type="evidence" value="ECO:0007669"/>
    <property type="project" value="InterPro"/>
</dbReference>
<dbReference type="InterPro" id="IPR016095">
    <property type="entry name" value="Ribosomal_uL1_3-a/b-sand"/>
</dbReference>
<evidence type="ECO:0000313" key="6">
    <source>
        <dbReference type="Proteomes" id="UP000838756"/>
    </source>
</evidence>
<dbReference type="GO" id="GO:0006412">
    <property type="term" value="P:translation"/>
    <property type="evidence" value="ECO:0007669"/>
    <property type="project" value="InterPro"/>
</dbReference>
<dbReference type="InterPro" id="IPR002143">
    <property type="entry name" value="Ribosomal_uL1"/>
</dbReference>
<dbReference type="EMBL" id="CAKXAJ010021362">
    <property type="protein sequence ID" value="CAH2226461.1"/>
    <property type="molecule type" value="Genomic_DNA"/>
</dbReference>
<dbReference type="GO" id="GO:0003735">
    <property type="term" value="F:structural constituent of ribosome"/>
    <property type="evidence" value="ECO:0007669"/>
    <property type="project" value="InterPro"/>
</dbReference>
<proteinExistence type="inferred from homology"/>
<evidence type="ECO:0000313" key="5">
    <source>
        <dbReference type="EMBL" id="CAH2226461.1"/>
    </source>
</evidence>
<evidence type="ECO:0000256" key="2">
    <source>
        <dbReference type="ARBA" id="ARBA00022980"/>
    </source>
</evidence>
<dbReference type="InterPro" id="IPR028364">
    <property type="entry name" value="Ribosomal_uL1/biogenesis"/>
</dbReference>
<dbReference type="Proteomes" id="UP000838756">
    <property type="component" value="Unassembled WGS sequence"/>
</dbReference>
<dbReference type="SUPFAM" id="SSF56808">
    <property type="entry name" value="Ribosomal protein L1"/>
    <property type="match status" value="1"/>
</dbReference>
<name>A0A8S4R106_9NEOP</name>
<reference evidence="5" key="1">
    <citation type="submission" date="2022-03" db="EMBL/GenBank/DDBJ databases">
        <authorList>
            <person name="Lindestad O."/>
        </authorList>
    </citation>
    <scope>NUCLEOTIDE SEQUENCE</scope>
</reference>
<gene>
    <name evidence="5" type="primary">jg3499</name>
    <name evidence="5" type="ORF">PAEG_LOCUS7166</name>
</gene>
<evidence type="ECO:0000256" key="1">
    <source>
        <dbReference type="ARBA" id="ARBA00010531"/>
    </source>
</evidence>
<dbReference type="Gene3D" id="3.40.50.790">
    <property type="match status" value="1"/>
</dbReference>
<dbReference type="OrthoDB" id="6936141at2759"/>
<organism evidence="5 6">
    <name type="scientific">Pararge aegeria aegeria</name>
    <dbReference type="NCBI Taxonomy" id="348720"/>
    <lineage>
        <taxon>Eukaryota</taxon>
        <taxon>Metazoa</taxon>
        <taxon>Ecdysozoa</taxon>
        <taxon>Arthropoda</taxon>
        <taxon>Hexapoda</taxon>
        <taxon>Insecta</taxon>
        <taxon>Pterygota</taxon>
        <taxon>Neoptera</taxon>
        <taxon>Endopterygota</taxon>
        <taxon>Lepidoptera</taxon>
        <taxon>Glossata</taxon>
        <taxon>Ditrysia</taxon>
        <taxon>Papilionoidea</taxon>
        <taxon>Nymphalidae</taxon>
        <taxon>Satyrinae</taxon>
        <taxon>Satyrini</taxon>
        <taxon>Parargina</taxon>
        <taxon>Pararge</taxon>
    </lineage>
</organism>
<dbReference type="InterPro" id="IPR023674">
    <property type="entry name" value="Ribosomal_uL1-like"/>
</dbReference>
<dbReference type="AlphaFoldDB" id="A0A8S4R106"/>
<keyword evidence="3" id="KW-0687">Ribonucleoprotein</keyword>
<dbReference type="PIRSF" id="PIRSF002155">
    <property type="entry name" value="Ribosomal_L1"/>
    <property type="match status" value="1"/>
</dbReference>
<keyword evidence="2" id="KW-0689">Ribosomal protein</keyword>
<dbReference type="Pfam" id="PF00687">
    <property type="entry name" value="Ribosomal_L1"/>
    <property type="match status" value="1"/>
</dbReference>
<accession>A0A8S4R106</accession>
<evidence type="ECO:0000256" key="3">
    <source>
        <dbReference type="ARBA" id="ARBA00023274"/>
    </source>
</evidence>
<protein>
    <recommendedName>
        <fullName evidence="4">Large ribosomal subunit protein uL1</fullName>
    </recommendedName>
</protein>
<comment type="similarity">
    <text evidence="1">Belongs to the universal ribosomal protein uL1 family.</text>
</comment>
<comment type="caution">
    <text evidence="5">The sequence shown here is derived from an EMBL/GenBank/DDBJ whole genome shotgun (WGS) entry which is preliminary data.</text>
</comment>
<dbReference type="InterPro" id="IPR050257">
    <property type="entry name" value="eL8/uL1-like"/>
</dbReference>
<dbReference type="GO" id="GO:0015934">
    <property type="term" value="C:large ribosomal subunit"/>
    <property type="evidence" value="ECO:0007669"/>
    <property type="project" value="InterPro"/>
</dbReference>
<dbReference type="PANTHER" id="PTHR23105">
    <property type="entry name" value="RIBOSOMAL PROTEIN L7AE FAMILY MEMBER"/>
    <property type="match status" value="1"/>
</dbReference>
<evidence type="ECO:0000256" key="4">
    <source>
        <dbReference type="ARBA" id="ARBA00035241"/>
    </source>
</evidence>